<keyword evidence="2" id="KW-1133">Transmembrane helix</keyword>
<comment type="caution">
    <text evidence="3">The sequence shown here is derived from an EMBL/GenBank/DDBJ whole genome shotgun (WGS) entry which is preliminary data.</text>
</comment>
<keyword evidence="2" id="KW-0812">Transmembrane</keyword>
<gene>
    <name evidence="3" type="ORF">C0W93_17690</name>
</gene>
<protein>
    <submittedName>
        <fullName evidence="3">Uncharacterized protein</fullName>
    </submittedName>
</protein>
<feature type="transmembrane region" description="Helical" evidence="2">
    <location>
        <begin position="20"/>
        <end position="39"/>
    </location>
</feature>
<evidence type="ECO:0000256" key="1">
    <source>
        <dbReference type="SAM" id="Coils"/>
    </source>
</evidence>
<proteinExistence type="predicted"/>
<accession>A0A2T3KR60</accession>
<organism evidence="3 4">
    <name type="scientific">Photobacterium leiognathi subsp. mandapamensis</name>
    <name type="common">Photobacterium mandapamensis</name>
    <dbReference type="NCBI Taxonomy" id="48408"/>
    <lineage>
        <taxon>Bacteria</taxon>
        <taxon>Pseudomonadati</taxon>
        <taxon>Pseudomonadota</taxon>
        <taxon>Gammaproteobacteria</taxon>
        <taxon>Vibrionales</taxon>
        <taxon>Vibrionaceae</taxon>
        <taxon>Photobacterium</taxon>
    </lineage>
</organism>
<dbReference type="AlphaFoldDB" id="A0A2T3KR60"/>
<keyword evidence="1" id="KW-0175">Coiled coil</keyword>
<name>A0A2T3KR60_PHOLD</name>
<dbReference type="EMBL" id="PYNS01000026">
    <property type="protein sequence ID" value="PSV08734.1"/>
    <property type="molecule type" value="Genomic_DNA"/>
</dbReference>
<dbReference type="Proteomes" id="UP000240530">
    <property type="component" value="Unassembled WGS sequence"/>
</dbReference>
<dbReference type="RefSeq" id="WP_107185878.1">
    <property type="nucleotide sequence ID" value="NZ_JAWQGC010000001.1"/>
</dbReference>
<feature type="coiled-coil region" evidence="1">
    <location>
        <begin position="81"/>
        <end position="108"/>
    </location>
</feature>
<reference evidence="3 4" key="1">
    <citation type="submission" date="2018-03" db="EMBL/GenBank/DDBJ databases">
        <title>Whole genome sequencing of Histamine producing bacteria.</title>
        <authorList>
            <person name="Butler K."/>
        </authorList>
    </citation>
    <scope>NUCLEOTIDE SEQUENCE [LARGE SCALE GENOMIC DNA]</scope>
    <source>
        <strain evidence="3 4">Res.4.1</strain>
    </source>
</reference>
<evidence type="ECO:0000313" key="3">
    <source>
        <dbReference type="EMBL" id="PSV08734.1"/>
    </source>
</evidence>
<sequence length="266" mass="29723">MDLLSPQAIRKQIISKSIQAPSVLYSGVIAVVGTVYSVLFGGSVLSWGISLTAGTVCFAKICWGYQVKYQHHALEIVDHYHRSLLVKREQALADLQQALNEIKQADALKQLEQLSRKFAAFQDVLDSKLNKDELAYSRYLTMAEAVFVGALDNLRSVVVSAKALSGIDYGHINQQIQSLKAERVTSAESSSLIEQQMDALQKRVEIYQKSQQHISTVLTENEQAMTELDRVTTQLSLISSQQGMELETAMEELRLLAQRAQKYSTR</sequence>
<keyword evidence="2" id="KW-0472">Membrane</keyword>
<evidence type="ECO:0000256" key="2">
    <source>
        <dbReference type="SAM" id="Phobius"/>
    </source>
</evidence>
<evidence type="ECO:0000313" key="4">
    <source>
        <dbReference type="Proteomes" id="UP000240530"/>
    </source>
</evidence>